<dbReference type="Proteomes" id="UP000789508">
    <property type="component" value="Unassembled WGS sequence"/>
</dbReference>
<name>A0A9N9CJD8_9GLOM</name>
<dbReference type="PANTHER" id="PTHR43267:SF2">
    <property type="entry name" value="TRNA THREONYLCARBAMOYLADENOSINE DEHYDRATASE 1-RELATED"/>
    <property type="match status" value="1"/>
</dbReference>
<evidence type="ECO:0000256" key="11">
    <source>
        <dbReference type="ARBA" id="ARBA00023136"/>
    </source>
</evidence>
<dbReference type="InterPro" id="IPR035985">
    <property type="entry name" value="Ubiquitin-activating_enz"/>
</dbReference>
<dbReference type="OrthoDB" id="10265862at2759"/>
<keyword evidence="11 13" id="KW-0472">Membrane</keyword>
<dbReference type="CDD" id="cd00755">
    <property type="entry name" value="YgdL_like"/>
    <property type="match status" value="1"/>
</dbReference>
<evidence type="ECO:0000259" key="14">
    <source>
        <dbReference type="Pfam" id="PF00899"/>
    </source>
</evidence>
<dbReference type="InterPro" id="IPR045886">
    <property type="entry name" value="ThiF/MoeB/HesA"/>
</dbReference>
<reference evidence="15" key="1">
    <citation type="submission" date="2021-06" db="EMBL/GenBank/DDBJ databases">
        <authorList>
            <person name="Kallberg Y."/>
            <person name="Tangrot J."/>
            <person name="Rosling A."/>
        </authorList>
    </citation>
    <scope>NUCLEOTIDE SEQUENCE</scope>
    <source>
        <strain evidence="15">FL130A</strain>
    </source>
</reference>
<evidence type="ECO:0000256" key="13">
    <source>
        <dbReference type="SAM" id="Phobius"/>
    </source>
</evidence>
<evidence type="ECO:0000313" key="15">
    <source>
        <dbReference type="EMBL" id="CAG8602056.1"/>
    </source>
</evidence>
<sequence length="452" mass="50596">MSKSPFADAIAALASNHQVQLALTAVGASLATSFVLTTYNTFQRNARTKAAKRDAPDVHLPLNRDTSGISFTKEKKYDEELIKEQLARNIVFLGAEGVERIRRSFVIIVGAGGVGSWAALMLLRSGVEHIRIIDFDQVTLSSLNRHAVATHEDVGTPKVIALKRNFEQIAPWANIEPLTQLFNKNSAPQLLAGNPDFIVDAIDNIDTKLALLKYCHDNHLPIISSMGAGAKADPTRVQISDIGQTLEDPLARAVRRRLRKMDVESGITVVYSTEKPNIKLLPLDESRTDNADEYATLPDFRSRILPVLGTIPSIFGMTIATYIITTLANYPIQPLANKNRDSLYSRIHRDLQVRENKTYKTDIIPLDKRDVGYAVDEIWRGRSVISGASEKLTLIRWDKTKPLSLENCVLLTKEEAAKHDAIEGKPEEYYPREIVELVHARFKEERDFAMFR</sequence>
<gene>
    <name evidence="15" type="ORF">ALEPTO_LOCUS8189</name>
</gene>
<evidence type="ECO:0000256" key="5">
    <source>
        <dbReference type="ARBA" id="ARBA00022692"/>
    </source>
</evidence>
<evidence type="ECO:0000256" key="8">
    <source>
        <dbReference type="ARBA" id="ARBA00022840"/>
    </source>
</evidence>
<dbReference type="PANTHER" id="PTHR43267">
    <property type="entry name" value="TRNA THREONYLCARBAMOYLADENOSINE DEHYDRATASE"/>
    <property type="match status" value="1"/>
</dbReference>
<evidence type="ECO:0000256" key="10">
    <source>
        <dbReference type="ARBA" id="ARBA00023128"/>
    </source>
</evidence>
<dbReference type="EMBL" id="CAJVPS010004310">
    <property type="protein sequence ID" value="CAG8602056.1"/>
    <property type="molecule type" value="Genomic_DNA"/>
</dbReference>
<organism evidence="15 16">
    <name type="scientific">Ambispora leptoticha</name>
    <dbReference type="NCBI Taxonomy" id="144679"/>
    <lineage>
        <taxon>Eukaryota</taxon>
        <taxon>Fungi</taxon>
        <taxon>Fungi incertae sedis</taxon>
        <taxon>Mucoromycota</taxon>
        <taxon>Glomeromycotina</taxon>
        <taxon>Glomeromycetes</taxon>
        <taxon>Archaeosporales</taxon>
        <taxon>Ambisporaceae</taxon>
        <taxon>Ambispora</taxon>
    </lineage>
</organism>
<proteinExistence type="inferred from homology"/>
<dbReference type="GO" id="GO:0061503">
    <property type="term" value="F:tRNA threonylcarbamoyladenosine dehydratase"/>
    <property type="evidence" value="ECO:0007669"/>
    <property type="project" value="TreeGrafter"/>
</dbReference>
<dbReference type="GO" id="GO:0008641">
    <property type="term" value="F:ubiquitin-like modifier activating enzyme activity"/>
    <property type="evidence" value="ECO:0007669"/>
    <property type="project" value="InterPro"/>
</dbReference>
<dbReference type="AlphaFoldDB" id="A0A9N9CJD8"/>
<evidence type="ECO:0000256" key="4">
    <source>
        <dbReference type="ARBA" id="ARBA00022598"/>
    </source>
</evidence>
<keyword evidence="7" id="KW-1000">Mitochondrion outer membrane</keyword>
<dbReference type="GO" id="GO:0005741">
    <property type="term" value="C:mitochondrial outer membrane"/>
    <property type="evidence" value="ECO:0007669"/>
    <property type="project" value="UniProtKB-SubCell"/>
</dbReference>
<dbReference type="Gene3D" id="3.40.50.720">
    <property type="entry name" value="NAD(P)-binding Rossmann-like Domain"/>
    <property type="match status" value="1"/>
</dbReference>
<keyword evidence="9 13" id="KW-1133">Transmembrane helix</keyword>
<keyword evidence="4" id="KW-0436">Ligase</keyword>
<keyword evidence="6" id="KW-0547">Nucleotide-binding</keyword>
<dbReference type="FunFam" id="3.40.50.720:FF:000125">
    <property type="entry name" value="tRNA threonylcarbamoyladenosine dehydratase 2-like"/>
    <property type="match status" value="1"/>
</dbReference>
<evidence type="ECO:0000256" key="6">
    <source>
        <dbReference type="ARBA" id="ARBA00022741"/>
    </source>
</evidence>
<evidence type="ECO:0000256" key="12">
    <source>
        <dbReference type="ARBA" id="ARBA00060084"/>
    </source>
</evidence>
<feature type="transmembrane region" description="Helical" evidence="13">
    <location>
        <begin position="105"/>
        <end position="123"/>
    </location>
</feature>
<dbReference type="Pfam" id="PF00899">
    <property type="entry name" value="ThiF"/>
    <property type="match status" value="1"/>
</dbReference>
<evidence type="ECO:0000256" key="9">
    <source>
        <dbReference type="ARBA" id="ARBA00022989"/>
    </source>
</evidence>
<dbReference type="InterPro" id="IPR000594">
    <property type="entry name" value="ThiF_NAD_FAD-bd"/>
</dbReference>
<evidence type="ECO:0000256" key="2">
    <source>
        <dbReference type="ARBA" id="ARBA00004294"/>
    </source>
</evidence>
<evidence type="ECO:0000256" key="3">
    <source>
        <dbReference type="ARBA" id="ARBA00009919"/>
    </source>
</evidence>
<dbReference type="GO" id="GO:0005524">
    <property type="term" value="F:ATP binding"/>
    <property type="evidence" value="ECO:0007669"/>
    <property type="project" value="UniProtKB-KW"/>
</dbReference>
<comment type="function">
    <text evidence="12">Catalyzes the ATP-dependent dehydration of threonylcarbamoyladenosine at position 37 (t(6)A37) to form cyclic t(6)A37 (ct(6)A37) in tRNAs that read codons beginning with adenine.</text>
</comment>
<protein>
    <submittedName>
        <fullName evidence="15">1308_t:CDS:1</fullName>
    </submittedName>
</protein>
<keyword evidence="5 13" id="KW-0812">Transmembrane</keyword>
<feature type="domain" description="THIF-type NAD/FAD binding fold" evidence="14">
    <location>
        <begin position="87"/>
        <end position="339"/>
    </location>
</feature>
<feature type="transmembrane region" description="Helical" evidence="13">
    <location>
        <begin position="20"/>
        <end position="42"/>
    </location>
</feature>
<evidence type="ECO:0000313" key="16">
    <source>
        <dbReference type="Proteomes" id="UP000789508"/>
    </source>
</evidence>
<evidence type="ECO:0000256" key="7">
    <source>
        <dbReference type="ARBA" id="ARBA00022787"/>
    </source>
</evidence>
<dbReference type="GO" id="GO:0061504">
    <property type="term" value="P:cyclic threonylcarbamoyladenosine biosynthetic process"/>
    <property type="evidence" value="ECO:0007669"/>
    <property type="project" value="TreeGrafter"/>
</dbReference>
<accession>A0A9N9CJD8</accession>
<dbReference type="SUPFAM" id="SSF69572">
    <property type="entry name" value="Activating enzymes of the ubiquitin-like proteins"/>
    <property type="match status" value="1"/>
</dbReference>
<keyword evidence="16" id="KW-1185">Reference proteome</keyword>
<comment type="subcellular location">
    <subcellularLocation>
        <location evidence="1">Mitochondrion membrane</location>
        <topology evidence="1">Multi-pass membrane protein</topology>
    </subcellularLocation>
    <subcellularLocation>
        <location evidence="2">Mitochondrion outer membrane</location>
    </subcellularLocation>
</comment>
<comment type="similarity">
    <text evidence="3">Belongs to the HesA/MoeB/ThiF family.</text>
</comment>
<keyword evidence="10" id="KW-0496">Mitochondrion</keyword>
<comment type="caution">
    <text evidence="15">The sequence shown here is derived from an EMBL/GenBank/DDBJ whole genome shotgun (WGS) entry which is preliminary data.</text>
</comment>
<evidence type="ECO:0000256" key="1">
    <source>
        <dbReference type="ARBA" id="ARBA00004225"/>
    </source>
</evidence>
<keyword evidence="8" id="KW-0067">ATP-binding</keyword>